<dbReference type="AlphaFoldDB" id="A0A3N4KYV4"/>
<evidence type="ECO:0000256" key="4">
    <source>
        <dbReference type="ARBA" id="ARBA00022989"/>
    </source>
</evidence>
<feature type="domain" description="Membrane insertase YidC/Oxa/ALB C-terminal" evidence="7">
    <location>
        <begin position="58"/>
        <end position="307"/>
    </location>
</feature>
<evidence type="ECO:0000313" key="9">
    <source>
        <dbReference type="Proteomes" id="UP000277580"/>
    </source>
</evidence>
<keyword evidence="3 6" id="KW-0812">Transmembrane</keyword>
<dbReference type="InterPro" id="IPR028055">
    <property type="entry name" value="YidC/Oxa/ALB_C"/>
</dbReference>
<dbReference type="Pfam" id="PF02096">
    <property type="entry name" value="60KD_IMP"/>
    <property type="match status" value="1"/>
</dbReference>
<dbReference type="InParanoid" id="A0A3N4KYV4"/>
<proteinExistence type="inferred from homology"/>
<keyword evidence="5" id="KW-0472">Membrane</keyword>
<dbReference type="InterPro" id="IPR001708">
    <property type="entry name" value="YidC/ALB3/OXA1/COX18"/>
</dbReference>
<evidence type="ECO:0000256" key="5">
    <source>
        <dbReference type="ARBA" id="ARBA00023136"/>
    </source>
</evidence>
<dbReference type="GO" id="GO:0032977">
    <property type="term" value="F:membrane insertase activity"/>
    <property type="evidence" value="ECO:0007669"/>
    <property type="project" value="InterPro"/>
</dbReference>
<organism evidence="8 9">
    <name type="scientific">Morchella conica CCBAS932</name>
    <dbReference type="NCBI Taxonomy" id="1392247"/>
    <lineage>
        <taxon>Eukaryota</taxon>
        <taxon>Fungi</taxon>
        <taxon>Dikarya</taxon>
        <taxon>Ascomycota</taxon>
        <taxon>Pezizomycotina</taxon>
        <taxon>Pezizomycetes</taxon>
        <taxon>Pezizales</taxon>
        <taxon>Morchellaceae</taxon>
        <taxon>Morchella</taxon>
    </lineage>
</organism>
<evidence type="ECO:0000313" key="8">
    <source>
        <dbReference type="EMBL" id="RPB14648.1"/>
    </source>
</evidence>
<dbReference type="STRING" id="1392247.A0A3N4KYV4"/>
<evidence type="ECO:0000256" key="3">
    <source>
        <dbReference type="ARBA" id="ARBA00022692"/>
    </source>
</evidence>
<keyword evidence="9" id="KW-1185">Reference proteome</keyword>
<dbReference type="EMBL" id="ML119117">
    <property type="protein sequence ID" value="RPB14648.1"/>
    <property type="molecule type" value="Genomic_DNA"/>
</dbReference>
<evidence type="ECO:0000256" key="6">
    <source>
        <dbReference type="RuleBase" id="RU003945"/>
    </source>
</evidence>
<dbReference type="GO" id="GO:0032979">
    <property type="term" value="P:protein insertion into mitochondrial inner membrane from matrix"/>
    <property type="evidence" value="ECO:0007669"/>
    <property type="project" value="TreeGrafter"/>
</dbReference>
<dbReference type="CDD" id="cd20069">
    <property type="entry name" value="5TM_Oxa1-like"/>
    <property type="match status" value="1"/>
</dbReference>
<gene>
    <name evidence="8" type="ORF">P167DRAFT_543768</name>
</gene>
<protein>
    <recommendedName>
        <fullName evidence="7">Membrane insertase YidC/Oxa/ALB C-terminal domain-containing protein</fullName>
    </recommendedName>
</protein>
<dbReference type="OrthoDB" id="2148490at2759"/>
<name>A0A3N4KYV4_9PEZI</name>
<reference evidence="8 9" key="1">
    <citation type="journal article" date="2018" name="Nat. Ecol. Evol.">
        <title>Pezizomycetes genomes reveal the molecular basis of ectomycorrhizal truffle lifestyle.</title>
        <authorList>
            <person name="Murat C."/>
            <person name="Payen T."/>
            <person name="Noel B."/>
            <person name="Kuo A."/>
            <person name="Morin E."/>
            <person name="Chen J."/>
            <person name="Kohler A."/>
            <person name="Krizsan K."/>
            <person name="Balestrini R."/>
            <person name="Da Silva C."/>
            <person name="Montanini B."/>
            <person name="Hainaut M."/>
            <person name="Levati E."/>
            <person name="Barry K.W."/>
            <person name="Belfiori B."/>
            <person name="Cichocki N."/>
            <person name="Clum A."/>
            <person name="Dockter R.B."/>
            <person name="Fauchery L."/>
            <person name="Guy J."/>
            <person name="Iotti M."/>
            <person name="Le Tacon F."/>
            <person name="Lindquist E.A."/>
            <person name="Lipzen A."/>
            <person name="Malagnac F."/>
            <person name="Mello A."/>
            <person name="Molinier V."/>
            <person name="Miyauchi S."/>
            <person name="Poulain J."/>
            <person name="Riccioni C."/>
            <person name="Rubini A."/>
            <person name="Sitrit Y."/>
            <person name="Splivallo R."/>
            <person name="Traeger S."/>
            <person name="Wang M."/>
            <person name="Zifcakova L."/>
            <person name="Wipf D."/>
            <person name="Zambonelli A."/>
            <person name="Paolocci F."/>
            <person name="Nowrousian M."/>
            <person name="Ottonello S."/>
            <person name="Baldrian P."/>
            <person name="Spatafora J.W."/>
            <person name="Henrissat B."/>
            <person name="Nagy L.G."/>
            <person name="Aury J.M."/>
            <person name="Wincker P."/>
            <person name="Grigoriev I.V."/>
            <person name="Bonfante P."/>
            <person name="Martin F.M."/>
        </authorList>
    </citation>
    <scope>NUCLEOTIDE SEQUENCE [LARGE SCALE GENOMIC DNA]</scope>
    <source>
        <strain evidence="8 9">CCBAS932</strain>
    </source>
</reference>
<keyword evidence="4" id="KW-1133">Transmembrane helix</keyword>
<evidence type="ECO:0000256" key="1">
    <source>
        <dbReference type="ARBA" id="ARBA00004141"/>
    </source>
</evidence>
<evidence type="ECO:0000259" key="7">
    <source>
        <dbReference type="Pfam" id="PF02096"/>
    </source>
</evidence>
<dbReference type="PANTHER" id="PTHR12428">
    <property type="entry name" value="OXA1"/>
    <property type="match status" value="1"/>
</dbReference>
<dbReference type="FunCoup" id="A0A3N4KYV4">
    <property type="interactions" value="56"/>
</dbReference>
<dbReference type="Proteomes" id="UP000277580">
    <property type="component" value="Unassembled WGS sequence"/>
</dbReference>
<dbReference type="GO" id="GO:0005743">
    <property type="term" value="C:mitochondrial inner membrane"/>
    <property type="evidence" value="ECO:0007669"/>
    <property type="project" value="TreeGrafter"/>
</dbReference>
<dbReference type="PANTHER" id="PTHR12428:SF65">
    <property type="entry name" value="CYTOCHROME C OXIDASE ASSEMBLY PROTEIN COX18, MITOCHONDRIAL"/>
    <property type="match status" value="1"/>
</dbReference>
<comment type="subcellular location">
    <subcellularLocation>
        <location evidence="1 6">Membrane</location>
        <topology evidence="1 6">Multi-pass membrane protein</topology>
    </subcellularLocation>
</comment>
<sequence>MPLHRALIFPRLARPRNTHGHRAFHATPSRRFLEPTLTATHTLLTTLHTTTALPWCALIPLTAILLRALITTPTTIYSRQRAFKTLALQPLVSAWQHPLARAAKATTTTPQQWEAATRKALRGKRAEILKRHGCQRWKAFAAPLMQLPVWVAASVTLRGMTGRDGLPEWWRGKNASPDTLDSTPDALNSTPDTLIPDTTSALDTVTAAERLIPIEPSFATEGALWFPDLLDADPLFILPMAFSFLMFANIEMQSALHPPTTRTQRVFTNTLRVIPLVALPLILDMPAALTLYWATSAAYSLVQNVVLSVAMPRPEEVKACKPVNPYAVGDAVETTAAASVEVGKAV</sequence>
<dbReference type="GO" id="GO:0033617">
    <property type="term" value="P:mitochondrial respiratory chain complex IV assembly"/>
    <property type="evidence" value="ECO:0007669"/>
    <property type="project" value="TreeGrafter"/>
</dbReference>
<evidence type="ECO:0000256" key="2">
    <source>
        <dbReference type="ARBA" id="ARBA00009877"/>
    </source>
</evidence>
<accession>A0A3N4KYV4</accession>
<comment type="similarity">
    <text evidence="2 6">Belongs to the OXA1/ALB3/YidC family.</text>
</comment>